<dbReference type="RefSeq" id="WP_177173605.1">
    <property type="nucleotide sequence ID" value="NZ_FODY01000018.1"/>
</dbReference>
<evidence type="ECO:0000256" key="2">
    <source>
        <dbReference type="ARBA" id="ARBA00011963"/>
    </source>
</evidence>
<evidence type="ECO:0000313" key="9">
    <source>
        <dbReference type="Proteomes" id="UP000198847"/>
    </source>
</evidence>
<dbReference type="Pfam" id="PF06414">
    <property type="entry name" value="Zeta_toxin"/>
    <property type="match status" value="1"/>
</dbReference>
<dbReference type="GO" id="GO:0016301">
    <property type="term" value="F:kinase activity"/>
    <property type="evidence" value="ECO:0007669"/>
    <property type="project" value="InterPro"/>
</dbReference>
<evidence type="ECO:0000256" key="3">
    <source>
        <dbReference type="ARBA" id="ARBA00022741"/>
    </source>
</evidence>
<dbReference type="PANTHER" id="PTHR39206">
    <property type="entry name" value="SLL8004 PROTEIN"/>
    <property type="match status" value="1"/>
</dbReference>
<organism evidence="8 9">
    <name type="scientific">Propionispora vibrioides</name>
    <dbReference type="NCBI Taxonomy" id="112903"/>
    <lineage>
        <taxon>Bacteria</taxon>
        <taxon>Bacillati</taxon>
        <taxon>Bacillota</taxon>
        <taxon>Negativicutes</taxon>
        <taxon>Selenomonadales</taxon>
        <taxon>Sporomusaceae</taxon>
        <taxon>Propionispora</taxon>
    </lineage>
</organism>
<dbReference type="InterPro" id="IPR010488">
    <property type="entry name" value="Zeta_toxin_domain"/>
</dbReference>
<gene>
    <name evidence="8" type="ORF">SAMN04490178_11877</name>
</gene>
<comment type="similarity">
    <text evidence="1">Belongs to the zeta toxin family.</text>
</comment>
<comment type="catalytic activity">
    <reaction evidence="6">
        <text>UDP-N-acetyl-alpha-D-glucosamine + ATP = UDP-N-acetyl-alpha-D-glucosamine 3'-phosphate + ADP + H(+)</text>
        <dbReference type="Rhea" id="RHEA:32671"/>
        <dbReference type="ChEBI" id="CHEBI:15378"/>
        <dbReference type="ChEBI" id="CHEBI:30616"/>
        <dbReference type="ChEBI" id="CHEBI:57705"/>
        <dbReference type="ChEBI" id="CHEBI:64353"/>
        <dbReference type="ChEBI" id="CHEBI:456216"/>
        <dbReference type="EC" id="2.7.1.176"/>
    </reaction>
</comment>
<dbReference type="SUPFAM" id="SSF52540">
    <property type="entry name" value="P-loop containing nucleoside triphosphate hydrolases"/>
    <property type="match status" value="1"/>
</dbReference>
<evidence type="ECO:0000256" key="1">
    <source>
        <dbReference type="ARBA" id="ARBA00009104"/>
    </source>
</evidence>
<evidence type="ECO:0000259" key="7">
    <source>
        <dbReference type="Pfam" id="PF06414"/>
    </source>
</evidence>
<name>A0A1H8WWA5_9FIRM</name>
<dbReference type="STRING" id="112903.SAMN04490178_11877"/>
<dbReference type="AlphaFoldDB" id="A0A1H8WWA5"/>
<dbReference type="EC" id="2.7.1.176" evidence="2"/>
<dbReference type="InterPro" id="IPR027417">
    <property type="entry name" value="P-loop_NTPase"/>
</dbReference>
<reference evidence="8 9" key="1">
    <citation type="submission" date="2016-10" db="EMBL/GenBank/DDBJ databases">
        <authorList>
            <person name="de Groot N.N."/>
        </authorList>
    </citation>
    <scope>NUCLEOTIDE SEQUENCE [LARGE SCALE GENOMIC DNA]</scope>
    <source>
        <strain evidence="8 9">DSM 13305</strain>
    </source>
</reference>
<keyword evidence="9" id="KW-1185">Reference proteome</keyword>
<dbReference type="GO" id="GO:0005524">
    <property type="term" value="F:ATP binding"/>
    <property type="evidence" value="ECO:0007669"/>
    <property type="project" value="UniProtKB-KW"/>
</dbReference>
<evidence type="ECO:0000256" key="6">
    <source>
        <dbReference type="ARBA" id="ARBA00048178"/>
    </source>
</evidence>
<sequence length="223" mass="24682">MRNDKPVLVVFAGPNGSGKSTMNKIAIQRGTLDGPYINADDMTREKLGDVDVKTVSQAQMDAINRDAANQADQLRQQAIDGRISFITETVMSTPAKIHLMSQAKAAGYEVCLIYVTTQDPAINVQRVRDRVAKGGHNVPEEKIAARYTRAMGLLPMAIQVADMARVYDNSSERPALVFEKTGKNELKAYPLSESGEQYQWNQATLEQLKRNILNEAINNKISE</sequence>
<dbReference type="Proteomes" id="UP000198847">
    <property type="component" value="Unassembled WGS sequence"/>
</dbReference>
<evidence type="ECO:0000256" key="4">
    <source>
        <dbReference type="ARBA" id="ARBA00022840"/>
    </source>
</evidence>
<evidence type="ECO:0000313" key="8">
    <source>
        <dbReference type="EMBL" id="SEP31990.1"/>
    </source>
</evidence>
<proteinExistence type="inferred from homology"/>
<protein>
    <recommendedName>
        <fullName evidence="5">UDP-N-acetylglucosamine kinase</fullName>
        <ecNumber evidence="2">2.7.1.176</ecNumber>
    </recommendedName>
    <alternativeName>
        <fullName evidence="5">UDP-N-acetylglucosamine kinase</fullName>
    </alternativeName>
</protein>
<evidence type="ECO:0000256" key="5">
    <source>
        <dbReference type="ARBA" id="ARBA00032897"/>
    </source>
</evidence>
<feature type="domain" description="Zeta toxin" evidence="7">
    <location>
        <begin position="4"/>
        <end position="155"/>
    </location>
</feature>
<keyword evidence="4" id="KW-0067">ATP-binding</keyword>
<dbReference type="EMBL" id="FODY01000018">
    <property type="protein sequence ID" value="SEP31990.1"/>
    <property type="molecule type" value="Genomic_DNA"/>
</dbReference>
<dbReference type="PANTHER" id="PTHR39206:SF1">
    <property type="entry name" value="SLL8004 PROTEIN"/>
    <property type="match status" value="1"/>
</dbReference>
<accession>A0A1H8WWA5</accession>
<dbReference type="Gene3D" id="3.40.50.300">
    <property type="entry name" value="P-loop containing nucleotide triphosphate hydrolases"/>
    <property type="match status" value="1"/>
</dbReference>
<keyword evidence="3" id="KW-0547">Nucleotide-binding</keyword>